<proteinExistence type="predicted"/>
<organism evidence="2 3">
    <name type="scientific">Archangium gephyra</name>
    <dbReference type="NCBI Taxonomy" id="48"/>
    <lineage>
        <taxon>Bacteria</taxon>
        <taxon>Pseudomonadati</taxon>
        <taxon>Myxococcota</taxon>
        <taxon>Myxococcia</taxon>
        <taxon>Myxococcales</taxon>
        <taxon>Cystobacterineae</taxon>
        <taxon>Archangiaceae</taxon>
        <taxon>Archangium</taxon>
    </lineage>
</organism>
<evidence type="ECO:0000256" key="1">
    <source>
        <dbReference type="SAM" id="MobiDB-lite"/>
    </source>
</evidence>
<feature type="region of interest" description="Disordered" evidence="1">
    <location>
        <begin position="233"/>
        <end position="266"/>
    </location>
</feature>
<name>A0A2W5T7J4_9BACT</name>
<protein>
    <recommendedName>
        <fullName evidence="4">Lipoprotein</fullName>
    </recommendedName>
</protein>
<dbReference type="PROSITE" id="PS51257">
    <property type="entry name" value="PROKAR_LIPOPROTEIN"/>
    <property type="match status" value="1"/>
</dbReference>
<dbReference type="EMBL" id="QFQP01000014">
    <property type="protein sequence ID" value="PZR11470.1"/>
    <property type="molecule type" value="Genomic_DNA"/>
</dbReference>
<dbReference type="AlphaFoldDB" id="A0A2W5T7J4"/>
<comment type="caution">
    <text evidence="2">The sequence shown here is derived from an EMBL/GenBank/DDBJ whole genome shotgun (WGS) entry which is preliminary data.</text>
</comment>
<evidence type="ECO:0008006" key="4">
    <source>
        <dbReference type="Google" id="ProtNLM"/>
    </source>
</evidence>
<dbReference type="Proteomes" id="UP000249061">
    <property type="component" value="Unassembled WGS sequence"/>
</dbReference>
<gene>
    <name evidence="2" type="ORF">DI536_17750</name>
</gene>
<reference evidence="2 3" key="1">
    <citation type="submission" date="2017-08" db="EMBL/GenBank/DDBJ databases">
        <title>Infants hospitalized years apart are colonized by the same room-sourced microbial strains.</title>
        <authorList>
            <person name="Brooks B."/>
            <person name="Olm M.R."/>
            <person name="Firek B.A."/>
            <person name="Baker R."/>
            <person name="Thomas B.C."/>
            <person name="Morowitz M.J."/>
            <person name="Banfield J.F."/>
        </authorList>
    </citation>
    <scope>NUCLEOTIDE SEQUENCE [LARGE SCALE GENOMIC DNA]</scope>
    <source>
        <strain evidence="2">S2_003_000_R2_14</strain>
    </source>
</reference>
<accession>A0A2W5T7J4</accession>
<evidence type="ECO:0000313" key="2">
    <source>
        <dbReference type="EMBL" id="PZR11470.1"/>
    </source>
</evidence>
<sequence>MTFRYAVVSLLALAGCAKRVATIPTESTISLGGQSAIYRPWEQVEDLCLVKEEQFVGEQQALSTLLADWLGKTSAPVDGGWDEEHVTLLEEGARVLPPAISSQKAAIERGKACRFNGLSAPRELLDQAERRVTEAQDTAPQIRARIALLKWKEVRPVAQATAFDENCRLNAAPKGPILYYAAEDETARLEWLFCDGAKVVATVGNTPAFEASPTAKTRAKKQPVPQDYLSLAASYPAERISRAPKPPPKRKTDDDFSLDPSQIPDP</sequence>
<evidence type="ECO:0000313" key="3">
    <source>
        <dbReference type="Proteomes" id="UP000249061"/>
    </source>
</evidence>